<protein>
    <submittedName>
        <fullName evidence="1">Uncharacterized protein</fullName>
    </submittedName>
</protein>
<name>A0A1B6J8F7_9HEMI</name>
<feature type="non-terminal residue" evidence="1">
    <location>
        <position position="1"/>
    </location>
</feature>
<reference evidence="1" key="1">
    <citation type="submission" date="2015-11" db="EMBL/GenBank/DDBJ databases">
        <title>De novo transcriptome assembly of four potential Pierce s Disease insect vectors from Arizona vineyards.</title>
        <authorList>
            <person name="Tassone E.E."/>
        </authorList>
    </citation>
    <scope>NUCLEOTIDE SEQUENCE</scope>
</reference>
<accession>A0A1B6J8F7</accession>
<evidence type="ECO:0000313" key="1">
    <source>
        <dbReference type="EMBL" id="JAS95457.1"/>
    </source>
</evidence>
<organism evidence="1">
    <name type="scientific">Homalodisca liturata</name>
    <dbReference type="NCBI Taxonomy" id="320908"/>
    <lineage>
        <taxon>Eukaryota</taxon>
        <taxon>Metazoa</taxon>
        <taxon>Ecdysozoa</taxon>
        <taxon>Arthropoda</taxon>
        <taxon>Hexapoda</taxon>
        <taxon>Insecta</taxon>
        <taxon>Pterygota</taxon>
        <taxon>Neoptera</taxon>
        <taxon>Paraneoptera</taxon>
        <taxon>Hemiptera</taxon>
        <taxon>Auchenorrhyncha</taxon>
        <taxon>Membracoidea</taxon>
        <taxon>Cicadellidae</taxon>
        <taxon>Cicadellinae</taxon>
        <taxon>Proconiini</taxon>
        <taxon>Homalodisca</taxon>
    </lineage>
</organism>
<proteinExistence type="predicted"/>
<sequence length="234" mass="26607">KFCVHTNYSLIQMKRHNLDEYSPGIFSDLHLGFHDSKQNICGSKETGDAKFLHFLSDKQQSISQQKKEFAHCMGRNKGEIPDQSAGDLNFPLQKPQWESEISIHCDPDKSYSWDDKAVITDGSDGDNFYKIFQSKAPKAEETASLLDQVVELRVELEERIKDLAIFKKEIHEVGKLMKIELFQTAGNHASRPEHQNINNHLHTAVLADRVLNSVQQTANKIQTLCTELNNESSP</sequence>
<dbReference type="AlphaFoldDB" id="A0A1B6J8F7"/>
<dbReference type="EMBL" id="GECU01012249">
    <property type="protein sequence ID" value="JAS95457.1"/>
    <property type="molecule type" value="Transcribed_RNA"/>
</dbReference>
<gene>
    <name evidence="1" type="ORF">g.32930</name>
</gene>